<evidence type="ECO:0000259" key="8">
    <source>
        <dbReference type="Pfam" id="PF01467"/>
    </source>
</evidence>
<sequence>MGQVRKFDDIENSLAPLRSQGKKVVFTNGCFDLLHVGHVRYLQEAKALGDVLVVGVNSDASVKKLKGPTRPVQIENDRAEILAALGAVDFTVIFTEETPENLIHRVRPDILVKGGDWSIESIVGAPFVMSYGGKVMSLQFVDGKSTTKLIEKAQK</sequence>
<feature type="domain" description="Cytidyltransferase-like" evidence="8">
    <location>
        <begin position="26"/>
        <end position="117"/>
    </location>
</feature>
<keyword evidence="2 9" id="KW-0808">Transferase</keyword>
<evidence type="ECO:0000256" key="5">
    <source>
        <dbReference type="ARBA" id="ARBA00022840"/>
    </source>
</evidence>
<evidence type="ECO:0000256" key="4">
    <source>
        <dbReference type="ARBA" id="ARBA00022741"/>
    </source>
</evidence>
<dbReference type="GO" id="GO:0005975">
    <property type="term" value="P:carbohydrate metabolic process"/>
    <property type="evidence" value="ECO:0007669"/>
    <property type="project" value="InterPro"/>
</dbReference>
<evidence type="ECO:0000256" key="2">
    <source>
        <dbReference type="ARBA" id="ARBA00022679"/>
    </source>
</evidence>
<evidence type="ECO:0000256" key="7">
    <source>
        <dbReference type="ARBA" id="ARBA00047428"/>
    </source>
</evidence>
<dbReference type="InterPro" id="IPR014729">
    <property type="entry name" value="Rossmann-like_a/b/a_fold"/>
</dbReference>
<accession>A0A161PU41</accession>
<dbReference type="EC" id="2.7.7.70" evidence="1"/>
<dbReference type="InterPro" id="IPR011914">
    <property type="entry name" value="RfaE_dom_II"/>
</dbReference>
<dbReference type="Pfam" id="PF01467">
    <property type="entry name" value="CTP_transf_like"/>
    <property type="match status" value="1"/>
</dbReference>
<organism evidence="9 10">
    <name type="scientific">Bdellovibrio bacteriovorus</name>
    <dbReference type="NCBI Taxonomy" id="959"/>
    <lineage>
        <taxon>Bacteria</taxon>
        <taxon>Pseudomonadati</taxon>
        <taxon>Bdellovibrionota</taxon>
        <taxon>Bdellovibrionia</taxon>
        <taxon>Bdellovibrionales</taxon>
        <taxon>Pseudobdellovibrionaceae</taxon>
        <taxon>Bdellovibrio</taxon>
    </lineage>
</organism>
<keyword evidence="4" id="KW-0547">Nucleotide-binding</keyword>
<keyword evidence="5" id="KW-0067">ATP-binding</keyword>
<gene>
    <name evidence="9" type="ORF">AZI87_03810</name>
</gene>
<evidence type="ECO:0000313" key="9">
    <source>
        <dbReference type="EMBL" id="KYG68386.1"/>
    </source>
</evidence>
<dbReference type="PANTHER" id="PTHR43793">
    <property type="entry name" value="FAD SYNTHASE"/>
    <property type="match status" value="1"/>
</dbReference>
<protein>
    <recommendedName>
        <fullName evidence="1">D-glycero-beta-D-manno-heptose 1-phosphate adenylyltransferase</fullName>
        <ecNumber evidence="1">2.7.7.70</ecNumber>
    </recommendedName>
</protein>
<dbReference type="GO" id="GO:0005524">
    <property type="term" value="F:ATP binding"/>
    <property type="evidence" value="ECO:0007669"/>
    <property type="project" value="UniProtKB-KW"/>
</dbReference>
<dbReference type="SUPFAM" id="SSF52374">
    <property type="entry name" value="Nucleotidylyl transferase"/>
    <property type="match status" value="1"/>
</dbReference>
<dbReference type="OrthoDB" id="5293116at2"/>
<dbReference type="InterPro" id="IPR050385">
    <property type="entry name" value="Archaeal_FAD_synthase"/>
</dbReference>
<name>A0A161PU41_BDEBC</name>
<reference evidence="9 10" key="1">
    <citation type="submission" date="2016-03" db="EMBL/GenBank/DDBJ databases">
        <authorList>
            <person name="Ploux O."/>
        </authorList>
    </citation>
    <scope>NUCLEOTIDE SEQUENCE [LARGE SCALE GENOMIC DNA]</scope>
    <source>
        <strain evidence="9 10">EC13</strain>
    </source>
</reference>
<dbReference type="NCBIfam" id="TIGR02199">
    <property type="entry name" value="rfaE_dom_II"/>
    <property type="match status" value="1"/>
</dbReference>
<evidence type="ECO:0000256" key="1">
    <source>
        <dbReference type="ARBA" id="ARBA00012519"/>
    </source>
</evidence>
<dbReference type="EMBL" id="LUKD01000001">
    <property type="protein sequence ID" value="KYG68386.1"/>
    <property type="molecule type" value="Genomic_DNA"/>
</dbReference>
<proteinExistence type="predicted"/>
<keyword evidence="3 9" id="KW-0548">Nucleotidyltransferase</keyword>
<evidence type="ECO:0000256" key="6">
    <source>
        <dbReference type="ARBA" id="ARBA00023277"/>
    </source>
</evidence>
<dbReference type="GO" id="GO:0016773">
    <property type="term" value="F:phosphotransferase activity, alcohol group as acceptor"/>
    <property type="evidence" value="ECO:0007669"/>
    <property type="project" value="InterPro"/>
</dbReference>
<evidence type="ECO:0000256" key="3">
    <source>
        <dbReference type="ARBA" id="ARBA00022695"/>
    </source>
</evidence>
<evidence type="ECO:0000313" key="10">
    <source>
        <dbReference type="Proteomes" id="UP000075799"/>
    </source>
</evidence>
<comment type="caution">
    <text evidence="9">The sequence shown here is derived from an EMBL/GenBank/DDBJ whole genome shotgun (WGS) entry which is preliminary data.</text>
</comment>
<dbReference type="Gene3D" id="3.40.50.620">
    <property type="entry name" value="HUPs"/>
    <property type="match status" value="1"/>
</dbReference>
<dbReference type="NCBIfam" id="TIGR00125">
    <property type="entry name" value="cyt_tran_rel"/>
    <property type="match status" value="1"/>
</dbReference>
<dbReference type="GO" id="GO:0016779">
    <property type="term" value="F:nucleotidyltransferase activity"/>
    <property type="evidence" value="ECO:0007669"/>
    <property type="project" value="UniProtKB-KW"/>
</dbReference>
<comment type="catalytic activity">
    <reaction evidence="7">
        <text>D-glycero-beta-D-manno-heptose 1-phosphate + ATP + H(+) = ADP-D-glycero-beta-D-manno-heptose + diphosphate</text>
        <dbReference type="Rhea" id="RHEA:27465"/>
        <dbReference type="ChEBI" id="CHEBI:15378"/>
        <dbReference type="ChEBI" id="CHEBI:30616"/>
        <dbReference type="ChEBI" id="CHEBI:33019"/>
        <dbReference type="ChEBI" id="CHEBI:59967"/>
        <dbReference type="ChEBI" id="CHEBI:61593"/>
        <dbReference type="EC" id="2.7.7.70"/>
    </reaction>
</comment>
<keyword evidence="6" id="KW-0119">Carbohydrate metabolism</keyword>
<dbReference type="PANTHER" id="PTHR43793:SF2">
    <property type="entry name" value="BIFUNCTIONAL PROTEIN HLDE"/>
    <property type="match status" value="1"/>
</dbReference>
<dbReference type="AlphaFoldDB" id="A0A161PU41"/>
<dbReference type="Proteomes" id="UP000075799">
    <property type="component" value="Unassembled WGS sequence"/>
</dbReference>
<dbReference type="InterPro" id="IPR004821">
    <property type="entry name" value="Cyt_trans-like"/>
</dbReference>